<comment type="similarity">
    <text evidence="2 16">Belongs to the NTE family.</text>
</comment>
<dbReference type="OrthoDB" id="421051at2759"/>
<reference evidence="20" key="1">
    <citation type="submission" date="2016-04" db="EMBL/GenBank/DDBJ databases">
        <authorList>
            <person name="Evans L.H."/>
            <person name="Alamgir A."/>
            <person name="Owens N."/>
            <person name="Weber N.D."/>
            <person name="Virtaneva K."/>
            <person name="Barbian K."/>
            <person name="Babar A."/>
            <person name="Rosenke K."/>
        </authorList>
    </citation>
    <scope>NUCLEOTIDE SEQUENCE</scope>
    <source>
        <strain evidence="20">UB2112</strain>
    </source>
</reference>
<evidence type="ECO:0000256" key="6">
    <source>
        <dbReference type="ARBA" id="ARBA00022737"/>
    </source>
</evidence>
<dbReference type="PANTHER" id="PTHR14226">
    <property type="entry name" value="NEUROPATHY TARGET ESTERASE/SWISS CHEESE D.MELANOGASTER"/>
    <property type="match status" value="1"/>
</dbReference>
<gene>
    <name evidence="21" type="ORF">UBRO2_05296</name>
    <name evidence="20" type="ORF">UBRO_01854</name>
</gene>
<reference evidence="22" key="2">
    <citation type="submission" date="2016-04" db="EMBL/GenBank/DDBJ databases">
        <authorList>
            <person name="Guldener U."/>
            <person name="Guldener U."/>
        </authorList>
    </citation>
    <scope>NUCLEOTIDE SEQUENCE [LARGE SCALE GENOMIC DNA]</scope>
    <source>
        <strain evidence="22">UB2112</strain>
    </source>
</reference>
<dbReference type="Pfam" id="PF00027">
    <property type="entry name" value="cNMP_binding"/>
    <property type="match status" value="1"/>
</dbReference>
<feature type="domain" description="Cyclic nucleotide-binding" evidence="18">
    <location>
        <begin position="1171"/>
        <end position="1272"/>
    </location>
</feature>
<proteinExistence type="inferred from homology"/>
<dbReference type="Gene3D" id="2.60.120.10">
    <property type="entry name" value="Jelly Rolls"/>
    <property type="match status" value="3"/>
</dbReference>
<dbReference type="EMBL" id="ULHB01000157">
    <property type="protein sequence ID" value="SYW83740.1"/>
    <property type="molecule type" value="Genomic_DNA"/>
</dbReference>
<dbReference type="InterPro" id="IPR014710">
    <property type="entry name" value="RmlC-like_jellyroll"/>
</dbReference>
<feature type="compositionally biased region" description="Acidic residues" evidence="17">
    <location>
        <begin position="1836"/>
        <end position="1846"/>
    </location>
</feature>
<dbReference type="PANTHER" id="PTHR14226:SF29">
    <property type="entry name" value="NEUROPATHY TARGET ESTERASE SWS"/>
    <property type="match status" value="1"/>
</dbReference>
<keyword evidence="10 16" id="KW-1133">Transmembrane helix</keyword>
<name>A0A1K0FZZ4_9BASI</name>
<dbReference type="InterPro" id="IPR056556">
    <property type="entry name" value="NTE1_P-loop_dom"/>
</dbReference>
<evidence type="ECO:0000313" key="22">
    <source>
        <dbReference type="Proteomes" id="UP000179920"/>
    </source>
</evidence>
<feature type="short sequence motif" description="GXSXG" evidence="15">
    <location>
        <begin position="1581"/>
        <end position="1585"/>
    </location>
</feature>
<dbReference type="GO" id="GO:0046470">
    <property type="term" value="P:phosphatidylcholine metabolic process"/>
    <property type="evidence" value="ECO:0007669"/>
    <property type="project" value="InterPro"/>
</dbReference>
<evidence type="ECO:0000256" key="8">
    <source>
        <dbReference type="ARBA" id="ARBA00022824"/>
    </source>
</evidence>
<organism evidence="20 22">
    <name type="scientific">Ustilago bromivora</name>
    <dbReference type="NCBI Taxonomy" id="307758"/>
    <lineage>
        <taxon>Eukaryota</taxon>
        <taxon>Fungi</taxon>
        <taxon>Dikarya</taxon>
        <taxon>Basidiomycota</taxon>
        <taxon>Ustilaginomycotina</taxon>
        <taxon>Ustilaginomycetes</taxon>
        <taxon>Ustilaginales</taxon>
        <taxon>Ustilaginaceae</taxon>
        <taxon>Ustilago</taxon>
    </lineage>
</organism>
<evidence type="ECO:0000256" key="14">
    <source>
        <dbReference type="ARBA" id="ARBA00049531"/>
    </source>
</evidence>
<keyword evidence="23" id="KW-1185">Reference proteome</keyword>
<dbReference type="InterPro" id="IPR000595">
    <property type="entry name" value="cNMP-bd_dom"/>
</dbReference>
<evidence type="ECO:0000256" key="12">
    <source>
        <dbReference type="ARBA" id="ARBA00023136"/>
    </source>
</evidence>
<evidence type="ECO:0000313" key="20">
    <source>
        <dbReference type="EMBL" id="SAM77722.1"/>
    </source>
</evidence>
<protein>
    <recommendedName>
        <fullName evidence="4 16">Lysophospholipase NTE1</fullName>
        <ecNumber evidence="3 16">3.1.1.5</ecNumber>
    </recommendedName>
    <alternativeName>
        <fullName evidence="16">Intracellular phospholipase B</fullName>
    </alternativeName>
</protein>
<evidence type="ECO:0000256" key="7">
    <source>
        <dbReference type="ARBA" id="ARBA00022801"/>
    </source>
</evidence>
<keyword evidence="11 15" id="KW-0443">Lipid metabolism</keyword>
<feature type="region of interest" description="Disordered" evidence="17">
    <location>
        <begin position="627"/>
        <end position="707"/>
    </location>
</feature>
<feature type="transmembrane region" description="Helical" evidence="16">
    <location>
        <begin position="111"/>
        <end position="131"/>
    </location>
</feature>
<evidence type="ECO:0000256" key="10">
    <source>
        <dbReference type="ARBA" id="ARBA00022989"/>
    </source>
</evidence>
<evidence type="ECO:0000256" key="2">
    <source>
        <dbReference type="ARBA" id="ARBA00006636"/>
    </source>
</evidence>
<dbReference type="SUPFAM" id="SSF51206">
    <property type="entry name" value="cAMP-binding domain-like"/>
    <property type="match status" value="3"/>
</dbReference>
<feature type="compositionally biased region" description="Polar residues" evidence="17">
    <location>
        <begin position="963"/>
        <end position="983"/>
    </location>
</feature>
<evidence type="ECO:0000256" key="9">
    <source>
        <dbReference type="ARBA" id="ARBA00022963"/>
    </source>
</evidence>
<feature type="compositionally biased region" description="Polar residues" evidence="17">
    <location>
        <begin position="393"/>
        <end position="404"/>
    </location>
</feature>
<dbReference type="SUPFAM" id="SSF52151">
    <property type="entry name" value="FabD/lysophospholipase-like"/>
    <property type="match status" value="1"/>
</dbReference>
<dbReference type="PROSITE" id="PS51635">
    <property type="entry name" value="PNPLA"/>
    <property type="match status" value="1"/>
</dbReference>
<dbReference type="CDD" id="cd00038">
    <property type="entry name" value="CAP_ED"/>
    <property type="match status" value="1"/>
</dbReference>
<dbReference type="GO" id="GO:0005789">
    <property type="term" value="C:endoplasmic reticulum membrane"/>
    <property type="evidence" value="ECO:0007669"/>
    <property type="project" value="UniProtKB-SubCell"/>
</dbReference>
<feature type="active site" description="Proton acceptor" evidence="15">
    <location>
        <position position="1701"/>
    </location>
</feature>
<keyword evidence="7 15" id="KW-0378">Hydrolase</keyword>
<feature type="region of interest" description="Disordered" evidence="17">
    <location>
        <begin position="293"/>
        <end position="325"/>
    </location>
</feature>
<feature type="region of interest" description="Disordered" evidence="17">
    <location>
        <begin position="370"/>
        <end position="463"/>
    </location>
</feature>
<feature type="active site" description="Nucleophile" evidence="15">
    <location>
        <position position="1583"/>
    </location>
</feature>
<evidence type="ECO:0000256" key="11">
    <source>
        <dbReference type="ARBA" id="ARBA00023098"/>
    </source>
</evidence>
<feature type="compositionally biased region" description="Polar residues" evidence="17">
    <location>
        <begin position="660"/>
        <end position="670"/>
    </location>
</feature>
<feature type="compositionally biased region" description="Polar residues" evidence="17">
    <location>
        <begin position="627"/>
        <end position="639"/>
    </location>
</feature>
<feature type="compositionally biased region" description="Low complexity" evidence="17">
    <location>
        <begin position="1079"/>
        <end position="1090"/>
    </location>
</feature>
<feature type="domain" description="Cyclic nucleotide-binding" evidence="18">
    <location>
        <begin position="880"/>
        <end position="919"/>
    </location>
</feature>
<dbReference type="EMBL" id="LT558119">
    <property type="protein sequence ID" value="SAM77722.1"/>
    <property type="molecule type" value="Genomic_DNA"/>
</dbReference>
<evidence type="ECO:0000313" key="21">
    <source>
        <dbReference type="EMBL" id="SYW83740.1"/>
    </source>
</evidence>
<evidence type="ECO:0000256" key="13">
    <source>
        <dbReference type="ARBA" id="ARBA00024965"/>
    </source>
</evidence>
<feature type="short sequence motif" description="DGA/G" evidence="15">
    <location>
        <begin position="1701"/>
        <end position="1703"/>
    </location>
</feature>
<evidence type="ECO:0000259" key="19">
    <source>
        <dbReference type="PROSITE" id="PS51635"/>
    </source>
</evidence>
<evidence type="ECO:0000256" key="16">
    <source>
        <dbReference type="RuleBase" id="RU362043"/>
    </source>
</evidence>
<dbReference type="InterPro" id="IPR001423">
    <property type="entry name" value="LysoPLipase_patatin_CS"/>
</dbReference>
<dbReference type="InterPro" id="IPR050301">
    <property type="entry name" value="NTE"/>
</dbReference>
<feature type="short sequence motif" description="GXGXXG" evidence="15">
    <location>
        <begin position="1554"/>
        <end position="1559"/>
    </location>
</feature>
<comment type="function">
    <text evidence="13">Intracellular phospholipase B that catalyzes the double deacylation of phosphatidylcholine (PC) to glycerophosphocholine (GroPCho). Plays an important role in membrane lipid homeostasis. Responsible for the rapid PC turnover in response to inositol, elevated temperatures, or when choline is present in the growth medium.</text>
</comment>
<dbReference type="Gene3D" id="3.40.1090.10">
    <property type="entry name" value="Cytosolic phospholipase A2 catalytic domain"/>
    <property type="match status" value="2"/>
</dbReference>
<feature type="region of interest" description="Disordered" evidence="17">
    <location>
        <begin position="927"/>
        <end position="1112"/>
    </location>
</feature>
<evidence type="ECO:0000256" key="17">
    <source>
        <dbReference type="SAM" id="MobiDB-lite"/>
    </source>
</evidence>
<evidence type="ECO:0000256" key="3">
    <source>
        <dbReference type="ARBA" id="ARBA00013274"/>
    </source>
</evidence>
<keyword evidence="5 16" id="KW-0812">Transmembrane</keyword>
<accession>A0A1K0FZZ4</accession>
<keyword evidence="6" id="KW-0677">Repeat</keyword>
<dbReference type="Proteomes" id="UP000658997">
    <property type="component" value="Unassembled WGS sequence"/>
</dbReference>
<feature type="domain" description="PNPLA" evidence="19">
    <location>
        <begin position="1550"/>
        <end position="1714"/>
    </location>
</feature>
<dbReference type="InterPro" id="IPR002641">
    <property type="entry name" value="PNPLA_dom"/>
</dbReference>
<feature type="compositionally biased region" description="Polar residues" evidence="17">
    <location>
        <begin position="443"/>
        <end position="462"/>
    </location>
</feature>
<feature type="compositionally biased region" description="Polar residues" evidence="17">
    <location>
        <begin position="757"/>
        <end position="766"/>
    </location>
</feature>
<comment type="subcellular location">
    <subcellularLocation>
        <location evidence="1">Endoplasmic reticulum membrane</location>
        <topology evidence="1">Multi-pass membrane protein</topology>
    </subcellularLocation>
</comment>
<feature type="region of interest" description="Disordered" evidence="17">
    <location>
        <begin position="1827"/>
        <end position="1869"/>
    </location>
</feature>
<keyword evidence="9 15" id="KW-0442">Lipid degradation</keyword>
<keyword evidence="8 16" id="KW-0256">Endoplasmic reticulum</keyword>
<dbReference type="Pfam" id="PF01734">
    <property type="entry name" value="Patatin"/>
    <property type="match status" value="1"/>
</dbReference>
<dbReference type="FunFam" id="2.60.120.10:FF:000062">
    <property type="entry name" value="Lysophospholipase NTE1"/>
    <property type="match status" value="1"/>
</dbReference>
<dbReference type="InterPro" id="IPR016035">
    <property type="entry name" value="Acyl_Trfase/lysoPLipase"/>
</dbReference>
<feature type="compositionally biased region" description="Polar residues" evidence="17">
    <location>
        <begin position="995"/>
        <end position="1022"/>
    </location>
</feature>
<keyword evidence="12 16" id="KW-0472">Membrane</keyword>
<feature type="compositionally biased region" description="Low complexity" evidence="17">
    <location>
        <begin position="370"/>
        <end position="392"/>
    </location>
</feature>
<feature type="compositionally biased region" description="Polar residues" evidence="17">
    <location>
        <begin position="1050"/>
        <end position="1078"/>
    </location>
</feature>
<feature type="region of interest" description="Disordered" evidence="17">
    <location>
        <begin position="722"/>
        <end position="785"/>
    </location>
</feature>
<dbReference type="SMART" id="SM00100">
    <property type="entry name" value="cNMP"/>
    <property type="match status" value="1"/>
</dbReference>
<dbReference type="PROSITE" id="PS01237">
    <property type="entry name" value="UPF0028"/>
    <property type="match status" value="1"/>
</dbReference>
<dbReference type="FunFam" id="3.40.1090.10:FF:000007">
    <property type="entry name" value="Lysophospholipase NTE1"/>
    <property type="match status" value="1"/>
</dbReference>
<dbReference type="FunFam" id="3.40.1090.10:FF:000013">
    <property type="entry name" value="Lysophospholipase NTE1"/>
    <property type="match status" value="1"/>
</dbReference>
<evidence type="ECO:0000256" key="5">
    <source>
        <dbReference type="ARBA" id="ARBA00022692"/>
    </source>
</evidence>
<feature type="transmembrane region" description="Helical" evidence="16">
    <location>
        <begin position="81"/>
        <end position="105"/>
    </location>
</feature>
<reference evidence="21" key="3">
    <citation type="submission" date="2018-08" db="EMBL/GenBank/DDBJ databases">
        <authorList>
            <person name="Guldener U."/>
        </authorList>
    </citation>
    <scope>NUCLEOTIDE SEQUENCE</scope>
    <source>
        <strain evidence="21">UB2</strain>
    </source>
</reference>
<evidence type="ECO:0000259" key="18">
    <source>
        <dbReference type="PROSITE" id="PS50042"/>
    </source>
</evidence>
<evidence type="ECO:0000256" key="1">
    <source>
        <dbReference type="ARBA" id="ARBA00004477"/>
    </source>
</evidence>
<sequence length="1869" mass="200989">MSQVPTASQASWSSITSSALSSLSSADAAATTAASAVKSSVTVASDAATAATAAASYADERNPIIALIDGLLRVVLASLNLIRILATFSTITVPSLVYTVLHYSLTLQLNFPSLALLFLTSLVSAFIWLRYRHLNKYERLREVPLTRDEGFNLNPDVASAGGDNDRGSFHNYLDDFLQAIRIFGFLEKPVFHELARHLQTRRLVAGDSLSLDTDCSFYIVIDGHVQVFAPLPAGKASAVGQDSVEDEDDSGYQLLNEVESGGTLSSLFTILSLFTEDVKLSFGDDDSYLGPHHAGASNTDRHFGTSAGPYRSRGSNRGTAGAENLTAPISPYSSAFNAPSQTAAQLQLNAAALRNVPAAISTEGAVERLGGSAMRAGSRSSHSRTASSGTGSMTVQDGDTSTIMNPHENLDDNGTTSLGHAPDLQMPPAQASAPFSHFAPGCNASSAGTPMSNVPSSSQSPQFRGRATSIHALHEGLGGPSTPGSVLSNMSYSAHGHSARTGDPIHRQGAGTVARATVDTTLAVIPAEAFKRLTKKFPNAAAHIVQVILARLSRVTFHTAHKYLGLTKEVMRTEKSINDLACFPLPSEFYEKGGMDKLRHRFLPQPTSKRDSTSVYGDDDYFRNFQEWTSTTQRSTTPMPSAARDTDETSSPPRVRIVTEQPNLTSSPKQTNRKAAPPSRISTAKTPWGHPDPPLKTPTARNVVGPGDLLSMASLSENGWHNSGFDMHSAQPTPRAKPRSVSKLEPFHGPLPHPMDDSTSGTSPRSGVSPVPRRNGTAGSDVMDGDSPFSHIGLAHFDIKNEVMDCIAKSIGLAQAANSPIATSYQASPHINAQDSLLQRSVFKSAFSSLSMLDAAMAEEESMTGTNSSMAGHGPSGFHLSDFENEVEIKFFPAGSTLVKAGESRAGLFYVIDGFLDVLLPAEANELEEEDRKVPSSKANAKGRSAGLTPHLDKASSHRKAPSTASLCTGSTDEASSFDVSASRSHRRGTDADRTNSVGNSATSSLHRPQAPEGSSSSTSFGTLAGGARRRPIESAKVGNALDGTGGTGKSVSRKPSMTSNATAGTTSHRPSNATVTQTPASARPATRPPLNQIPRATNAQQTNHRSKDGKRSIFTVGRGGIAGYLSSLLGTASYVDITAKTDVYVGFLPAHALERIMERRPIVLLTLCKRLLSLLPPLILHIDSSLDWQQVNAGQVIYREDDPSDSFFIVINGRLRAITEKSNGIEVHNEYGQGDSVGELDVITNSRRRTTLHAIRDSELAKMPSTLFNAISVRHPAITIQISRIIARRVRAELIRSKQEGAALGAPIPGLPDLGRNNLNLKTVAIVPVTRQVPVIDFAAKLQAAFDDTIGGRAIFLDQSSVMGVLGRHAFSRMGKLKLAGWLADLEQKYRMVVYVVDTPVSSAWSQTSIRQADCVLMVGFGDEPAMGEYERLLMSVKTTARKELVLLHPDRSVPPGSTREWLKNRPWVHAHHHVEMQGLSGSHGVASAMSHGGDPKAVKALRNLRQKLETSLQRYRKTKTPLSASGRPHHASDFARLARRLCGMSIGLVLGGGGARGCAHLGVIRALEERGIPIDMVGGTSIGSLVGGLYAREAEMVSTFGRAKRFAGRMASLWRFASDLTYPVVSYTTGHEFNRGVFKAIQETHIEDMWIPFFCNTTNITWSRMEVHTSGYAWRYIRGSMTLAGLIPPLVDEGNMLVDGGYVDNLPVTVMLAMGARSVFAVDVGSIDDTSPRAYGDTLSGWWVLLNRWNPWSDAGKIPSIPDIQGRLTYVSSVKTLEEAKKVKGCFYMRMPVEEFGTLAFGRFDTIYEKGYKAAVELLDGWDEEGKLPSGVERDEDEYDGEDESGGKGSRRMRRRGGGVSARRNSI</sequence>
<dbReference type="PROSITE" id="PS50042">
    <property type="entry name" value="CNMP_BINDING_3"/>
    <property type="match status" value="2"/>
</dbReference>
<evidence type="ECO:0000256" key="15">
    <source>
        <dbReference type="PROSITE-ProRule" id="PRU01161"/>
    </source>
</evidence>
<dbReference type="EC" id="3.1.1.5" evidence="3 16"/>
<feature type="compositionally biased region" description="Polar residues" evidence="17">
    <location>
        <begin position="1095"/>
        <end position="1104"/>
    </location>
</feature>
<dbReference type="GO" id="GO:0004622">
    <property type="term" value="F:phosphatidylcholine lysophospholipase activity"/>
    <property type="evidence" value="ECO:0007669"/>
    <property type="project" value="UniProtKB-EC"/>
</dbReference>
<dbReference type="InterPro" id="IPR018490">
    <property type="entry name" value="cNMP-bd_dom_sf"/>
</dbReference>
<dbReference type="Pfam" id="PF24179">
    <property type="entry name" value="NTE_Ploop"/>
    <property type="match status" value="1"/>
</dbReference>
<dbReference type="GO" id="GO:0016042">
    <property type="term" value="P:lipid catabolic process"/>
    <property type="evidence" value="ECO:0007669"/>
    <property type="project" value="UniProtKB-UniRule"/>
</dbReference>
<evidence type="ECO:0000256" key="4">
    <source>
        <dbReference type="ARBA" id="ARBA00018317"/>
    </source>
</evidence>
<evidence type="ECO:0000313" key="23">
    <source>
        <dbReference type="Proteomes" id="UP000658997"/>
    </source>
</evidence>
<dbReference type="Proteomes" id="UP000179920">
    <property type="component" value="Chromosome III"/>
</dbReference>
<comment type="catalytic activity">
    <reaction evidence="14 16">
        <text>a 1-acyl-sn-glycero-3-phosphocholine + H2O = sn-glycerol 3-phosphocholine + a fatty acid + H(+)</text>
        <dbReference type="Rhea" id="RHEA:15177"/>
        <dbReference type="ChEBI" id="CHEBI:15377"/>
        <dbReference type="ChEBI" id="CHEBI:15378"/>
        <dbReference type="ChEBI" id="CHEBI:16870"/>
        <dbReference type="ChEBI" id="CHEBI:28868"/>
        <dbReference type="ChEBI" id="CHEBI:58168"/>
        <dbReference type="EC" id="3.1.1.5"/>
    </reaction>
</comment>